<comment type="similarity">
    <text evidence="1">Belongs to the transferase hexapeptide repeat family.</text>
</comment>
<dbReference type="EMBL" id="JAUFPN010000084">
    <property type="protein sequence ID" value="MDN3564391.1"/>
    <property type="molecule type" value="Genomic_DNA"/>
</dbReference>
<dbReference type="InterPro" id="IPR051159">
    <property type="entry name" value="Hexapeptide_acetyltransf"/>
</dbReference>
<dbReference type="PANTHER" id="PTHR23416">
    <property type="entry name" value="SIALIC ACID SYNTHASE-RELATED"/>
    <property type="match status" value="1"/>
</dbReference>
<dbReference type="RefSeq" id="WP_290316189.1">
    <property type="nucleotide sequence ID" value="NZ_JAUFPN010000084.1"/>
</dbReference>
<dbReference type="CDD" id="cd04647">
    <property type="entry name" value="LbH_MAT_like"/>
    <property type="match status" value="1"/>
</dbReference>
<evidence type="ECO:0000256" key="1">
    <source>
        <dbReference type="ARBA" id="ARBA00007274"/>
    </source>
</evidence>
<reference evidence="4" key="1">
    <citation type="journal article" date="2019" name="Int. J. Syst. Evol. Microbiol.">
        <title>The Global Catalogue of Microorganisms (GCM) 10K type strain sequencing project: providing services to taxonomists for standard genome sequencing and annotation.</title>
        <authorList>
            <consortium name="The Broad Institute Genomics Platform"/>
            <consortium name="The Broad Institute Genome Sequencing Center for Infectious Disease"/>
            <person name="Wu L."/>
            <person name="Ma J."/>
        </authorList>
    </citation>
    <scope>NUCLEOTIDE SEQUENCE [LARGE SCALE GENOMIC DNA]</scope>
    <source>
        <strain evidence="4">CECT 7131</strain>
    </source>
</reference>
<evidence type="ECO:0008006" key="5">
    <source>
        <dbReference type="Google" id="ProtNLM"/>
    </source>
</evidence>
<evidence type="ECO:0000313" key="3">
    <source>
        <dbReference type="EMBL" id="MDN3564391.1"/>
    </source>
</evidence>
<accession>A0ABT8A4S6</accession>
<evidence type="ECO:0000313" key="4">
    <source>
        <dbReference type="Proteomes" id="UP001529369"/>
    </source>
</evidence>
<dbReference type="Proteomes" id="UP001529369">
    <property type="component" value="Unassembled WGS sequence"/>
</dbReference>
<proteinExistence type="inferred from homology"/>
<sequence>MSSDFLDPASLAAIGFGALGQGVRISRNAVLLAPHRMRIGDHVRIDAFCVLSAGEAGLTIGRNVHISAMTTILGHGRVEIGDFATISVRCALFSSTDDYSGASMTNPTIPAEYRRSTDGPVRIGAHAILGSGCVVLPDVEIGESAAVGALSLVKSDVPAFKIAVGTPARIIGDRSAEHRGMAERLLGQEAVARRPDA</sequence>
<dbReference type="InterPro" id="IPR011004">
    <property type="entry name" value="Trimer_LpxA-like_sf"/>
</dbReference>
<keyword evidence="2" id="KW-0808">Transferase</keyword>
<evidence type="ECO:0000256" key="2">
    <source>
        <dbReference type="ARBA" id="ARBA00022679"/>
    </source>
</evidence>
<dbReference type="SUPFAM" id="SSF51161">
    <property type="entry name" value="Trimeric LpxA-like enzymes"/>
    <property type="match status" value="1"/>
</dbReference>
<organism evidence="3 4">
    <name type="scientific">Paeniroseomonas aquatica</name>
    <dbReference type="NCBI Taxonomy" id="373043"/>
    <lineage>
        <taxon>Bacteria</taxon>
        <taxon>Pseudomonadati</taxon>
        <taxon>Pseudomonadota</taxon>
        <taxon>Alphaproteobacteria</taxon>
        <taxon>Acetobacterales</taxon>
        <taxon>Acetobacteraceae</taxon>
        <taxon>Paeniroseomonas</taxon>
    </lineage>
</organism>
<gene>
    <name evidence="3" type="ORF">QWZ14_08425</name>
</gene>
<comment type="caution">
    <text evidence="3">The sequence shown here is derived from an EMBL/GenBank/DDBJ whole genome shotgun (WGS) entry which is preliminary data.</text>
</comment>
<keyword evidence="4" id="KW-1185">Reference proteome</keyword>
<dbReference type="Gene3D" id="2.160.10.10">
    <property type="entry name" value="Hexapeptide repeat proteins"/>
    <property type="match status" value="1"/>
</dbReference>
<name>A0ABT8A4S6_9PROT</name>
<protein>
    <recommendedName>
        <fullName evidence="5">Acyltransferase</fullName>
    </recommendedName>
</protein>
<dbReference type="PANTHER" id="PTHR23416:SF23">
    <property type="entry name" value="ACETYLTRANSFERASE C18B11.09C-RELATED"/>
    <property type="match status" value="1"/>
</dbReference>